<keyword evidence="2" id="KW-1185">Reference proteome</keyword>
<sequence length="117" mass="13682">MKLINRSAFAIFPRQPFADWANQQQDELNQPMSLAEHRAEGNVYLTAEFQSEDDVQQQLAAHYQHIFENELAAWDEFADHWPKERSLALFQEWFEVVPQVMALDLLQTPLLLAPLED</sequence>
<dbReference type="EMBL" id="RQXV01000020">
    <property type="protein sequence ID" value="RRC96662.1"/>
    <property type="molecule type" value="Genomic_DNA"/>
</dbReference>
<gene>
    <name evidence="1" type="ORF">EHS89_20870</name>
</gene>
<dbReference type="AlphaFoldDB" id="A0A3P1SK17"/>
<dbReference type="Proteomes" id="UP000267535">
    <property type="component" value="Unassembled WGS sequence"/>
</dbReference>
<comment type="caution">
    <text evidence="1">The sequence shown here is derived from an EMBL/GenBank/DDBJ whole genome shotgun (WGS) entry which is preliminary data.</text>
</comment>
<organism evidence="1 2">
    <name type="scientific">Amphritea balenae</name>
    <dbReference type="NCBI Taxonomy" id="452629"/>
    <lineage>
        <taxon>Bacteria</taxon>
        <taxon>Pseudomonadati</taxon>
        <taxon>Pseudomonadota</taxon>
        <taxon>Gammaproteobacteria</taxon>
        <taxon>Oceanospirillales</taxon>
        <taxon>Oceanospirillaceae</taxon>
        <taxon>Amphritea</taxon>
    </lineage>
</organism>
<evidence type="ECO:0000313" key="2">
    <source>
        <dbReference type="Proteomes" id="UP000267535"/>
    </source>
</evidence>
<name>A0A3P1SK17_9GAMM</name>
<proteinExistence type="predicted"/>
<evidence type="ECO:0008006" key="3">
    <source>
        <dbReference type="Google" id="ProtNLM"/>
    </source>
</evidence>
<evidence type="ECO:0000313" key="1">
    <source>
        <dbReference type="EMBL" id="RRC96662.1"/>
    </source>
</evidence>
<protein>
    <recommendedName>
        <fullName evidence="3">VacJ</fullName>
    </recommendedName>
</protein>
<dbReference type="OrthoDB" id="5737962at2"/>
<dbReference type="RefSeq" id="WP_124928115.1">
    <property type="nucleotide sequence ID" value="NZ_BMOH01000005.1"/>
</dbReference>
<reference evidence="1 2" key="1">
    <citation type="submission" date="2018-11" db="EMBL/GenBank/DDBJ databases">
        <title>The draft genome sequence of Amphritea balenae JAMM 1525T.</title>
        <authorList>
            <person name="Fang Z."/>
            <person name="Zhang Y."/>
            <person name="Han X."/>
        </authorList>
    </citation>
    <scope>NUCLEOTIDE SEQUENCE [LARGE SCALE GENOMIC DNA]</scope>
    <source>
        <strain evidence="1 2">JAMM 1525</strain>
    </source>
</reference>
<accession>A0A3P1SK17</accession>